<evidence type="ECO:0000313" key="2">
    <source>
        <dbReference type="Proteomes" id="UP001202248"/>
    </source>
</evidence>
<dbReference type="SUPFAM" id="SSF51905">
    <property type="entry name" value="FAD/NAD(P)-binding domain"/>
    <property type="match status" value="1"/>
</dbReference>
<dbReference type="PRINTS" id="PR00420">
    <property type="entry name" value="RNGMNOXGNASE"/>
</dbReference>
<gene>
    <name evidence="1" type="ORF">MKP09_11610</name>
</gene>
<dbReference type="Gene3D" id="3.50.50.60">
    <property type="entry name" value="FAD/NAD(P)-binding domain"/>
    <property type="match status" value="1"/>
</dbReference>
<sequence length="301" mass="33861">MITNDYDIGIVGGGLAGLTTAIQLKKKGYAVILFEKNKYPFHRVCGEYISLENWDYLLDCGVDLTALKLPIIKKLEVSAPNGAMLKTDLDLGGFGISRFMLDHILYEKAKPAGVIILEGTKVDDIIYKDGYYAISCGAEIYNVKLALGSFGKRSNIDVKWRRNFVSKKKTALNNYVGIKYHIKTDFPEDTIALHNFKDGYCGISKIEADKYCLCYLTTAANLQASGSIKEMERSILYQNKYLEQIFENSEFIFDEPVSISQISFDNKEVVYNSMPFAGDACGMITPLWKWNEHGHAWGQTL</sequence>
<dbReference type="PANTHER" id="PTHR42685">
    <property type="entry name" value="GERANYLGERANYL DIPHOSPHATE REDUCTASE"/>
    <property type="match status" value="1"/>
</dbReference>
<name>A0ABS9SJG5_9BACT</name>
<comment type="caution">
    <text evidence="1">The sequence shown here is derived from an EMBL/GenBank/DDBJ whole genome shotgun (WGS) entry which is preliminary data.</text>
</comment>
<dbReference type="Pfam" id="PF13450">
    <property type="entry name" value="NAD_binding_8"/>
    <property type="match status" value="1"/>
</dbReference>
<dbReference type="EMBL" id="JAKWBL010000002">
    <property type="protein sequence ID" value="MCH5598509.1"/>
    <property type="molecule type" value="Genomic_DNA"/>
</dbReference>
<dbReference type="InterPro" id="IPR050407">
    <property type="entry name" value="Geranylgeranyl_reductase"/>
</dbReference>
<dbReference type="InterPro" id="IPR036188">
    <property type="entry name" value="FAD/NAD-bd_sf"/>
</dbReference>
<dbReference type="Proteomes" id="UP001202248">
    <property type="component" value="Unassembled WGS sequence"/>
</dbReference>
<keyword evidence="2" id="KW-1185">Reference proteome</keyword>
<reference evidence="1 2" key="1">
    <citation type="submission" date="2022-02" db="EMBL/GenBank/DDBJ databases">
        <authorList>
            <person name="Min J."/>
        </authorList>
    </citation>
    <scope>NUCLEOTIDE SEQUENCE [LARGE SCALE GENOMIC DNA]</scope>
    <source>
        <strain evidence="1 2">GR10-1</strain>
    </source>
</reference>
<accession>A0ABS9SJG5</accession>
<organism evidence="1 2">
    <name type="scientific">Niabella ginsengisoli</name>
    <dbReference type="NCBI Taxonomy" id="522298"/>
    <lineage>
        <taxon>Bacteria</taxon>
        <taxon>Pseudomonadati</taxon>
        <taxon>Bacteroidota</taxon>
        <taxon>Chitinophagia</taxon>
        <taxon>Chitinophagales</taxon>
        <taxon>Chitinophagaceae</taxon>
        <taxon>Niabella</taxon>
    </lineage>
</organism>
<proteinExistence type="predicted"/>
<dbReference type="PANTHER" id="PTHR42685:SF22">
    <property type="entry name" value="CONDITIONED MEDIUM FACTOR RECEPTOR 1"/>
    <property type="match status" value="1"/>
</dbReference>
<protein>
    <submittedName>
        <fullName evidence="1">NAD(P)-binding protein</fullName>
    </submittedName>
</protein>
<dbReference type="RefSeq" id="WP_240830171.1">
    <property type="nucleotide sequence ID" value="NZ_JAKWBL010000002.1"/>
</dbReference>
<evidence type="ECO:0000313" key="1">
    <source>
        <dbReference type="EMBL" id="MCH5598509.1"/>
    </source>
</evidence>